<evidence type="ECO:0000256" key="1">
    <source>
        <dbReference type="SAM" id="Phobius"/>
    </source>
</evidence>
<keyword evidence="1" id="KW-0812">Transmembrane</keyword>
<proteinExistence type="predicted"/>
<dbReference type="Gene3D" id="2.40.50.90">
    <property type="match status" value="1"/>
</dbReference>
<accession>A0A0L8BI84</accession>
<dbReference type="InterPro" id="IPR016071">
    <property type="entry name" value="Staphylococal_nuclease_OB-fold"/>
</dbReference>
<evidence type="ECO:0000259" key="2">
    <source>
        <dbReference type="PROSITE" id="PS50830"/>
    </source>
</evidence>
<feature type="transmembrane region" description="Helical" evidence="1">
    <location>
        <begin position="30"/>
        <end position="51"/>
    </location>
</feature>
<dbReference type="PATRIC" id="fig|106592.7.peg.4391"/>
<reference evidence="4" key="1">
    <citation type="submission" date="2015-07" db="EMBL/GenBank/DDBJ databases">
        <title>Whole genome sequence of an Ensifer adhaerens strain isolated from a cave pool in the Wind Cave National Park.</title>
        <authorList>
            <person name="Eng W.W.H."/>
            <person name="Gan H.M."/>
            <person name="Barton H.A."/>
            <person name="Savka M.A."/>
        </authorList>
    </citation>
    <scope>NUCLEOTIDE SEQUENCE [LARGE SCALE GENOMIC DNA]</scope>
    <source>
        <strain evidence="4">SD006</strain>
    </source>
</reference>
<organism evidence="3 4">
    <name type="scientific">Ensifer adhaerens</name>
    <name type="common">Sinorhizobium morelense</name>
    <dbReference type="NCBI Taxonomy" id="106592"/>
    <lineage>
        <taxon>Bacteria</taxon>
        <taxon>Pseudomonadati</taxon>
        <taxon>Pseudomonadota</taxon>
        <taxon>Alphaproteobacteria</taxon>
        <taxon>Hyphomicrobiales</taxon>
        <taxon>Rhizobiaceae</taxon>
        <taxon>Sinorhizobium/Ensifer group</taxon>
        <taxon>Ensifer</taxon>
    </lineage>
</organism>
<dbReference type="Proteomes" id="UP000037425">
    <property type="component" value="Unassembled WGS sequence"/>
</dbReference>
<dbReference type="AlphaFoldDB" id="A0A0L8BI84"/>
<name>A0A0L8BI84_ENSAD</name>
<protein>
    <submittedName>
        <fullName evidence="3">Nuclease</fullName>
    </submittedName>
</protein>
<gene>
    <name evidence="3" type="ORF">AC244_27940</name>
</gene>
<keyword evidence="1" id="KW-1133">Transmembrane helix</keyword>
<dbReference type="SUPFAM" id="SSF50199">
    <property type="entry name" value="Staphylococcal nuclease"/>
    <property type="match status" value="1"/>
</dbReference>
<dbReference type="OrthoDB" id="9792155at2"/>
<feature type="domain" description="TNase-like" evidence="2">
    <location>
        <begin position="66"/>
        <end position="162"/>
    </location>
</feature>
<dbReference type="EMBL" id="LGAP01000028">
    <property type="protein sequence ID" value="KOF14293.1"/>
    <property type="molecule type" value="Genomic_DNA"/>
</dbReference>
<keyword evidence="1" id="KW-0472">Membrane</keyword>
<comment type="caution">
    <text evidence="3">The sequence shown here is derived from an EMBL/GenBank/DDBJ whole genome shotgun (WGS) entry which is preliminary data.</text>
</comment>
<evidence type="ECO:0000313" key="3">
    <source>
        <dbReference type="EMBL" id="KOF14293.1"/>
    </source>
</evidence>
<dbReference type="InterPro" id="IPR035437">
    <property type="entry name" value="SNase_OB-fold_sf"/>
</dbReference>
<dbReference type="Pfam" id="PF00565">
    <property type="entry name" value="SNase"/>
    <property type="match status" value="1"/>
</dbReference>
<dbReference type="PROSITE" id="PS50830">
    <property type="entry name" value="TNASE_3"/>
    <property type="match status" value="1"/>
</dbReference>
<sequence length="174" mass="19245">MAGNHGKVDSSVVSFKSEKQRRARTARRSWSPWLVALPVAAIPLGIAYGWATMPPNDDIEASFPICGISARITCVVDGDTFWLDGVKYRIADIDTPEISEPRCAEEKALGEQAKIRLQSLLNAGPFGFKAGFRDEDKYGRKLRDVYRSGQSLGAQLVDEGLAHRWLGFKQSWCG</sequence>
<evidence type="ECO:0000313" key="4">
    <source>
        <dbReference type="Proteomes" id="UP000037425"/>
    </source>
</evidence>